<accession>A0A9W8N9I7</accession>
<proteinExistence type="predicted"/>
<organism evidence="3 4">
    <name type="scientific">Xylaria arbuscula</name>
    <dbReference type="NCBI Taxonomy" id="114810"/>
    <lineage>
        <taxon>Eukaryota</taxon>
        <taxon>Fungi</taxon>
        <taxon>Dikarya</taxon>
        <taxon>Ascomycota</taxon>
        <taxon>Pezizomycotina</taxon>
        <taxon>Sordariomycetes</taxon>
        <taxon>Xylariomycetidae</taxon>
        <taxon>Xylariales</taxon>
        <taxon>Xylariaceae</taxon>
        <taxon>Xylaria</taxon>
    </lineage>
</organism>
<evidence type="ECO:0000256" key="2">
    <source>
        <dbReference type="SAM" id="SignalP"/>
    </source>
</evidence>
<name>A0A9W8N9I7_9PEZI</name>
<protein>
    <submittedName>
        <fullName evidence="3">Uncharacterized protein</fullName>
    </submittedName>
</protein>
<feature type="compositionally biased region" description="Low complexity" evidence="1">
    <location>
        <begin position="49"/>
        <end position="64"/>
    </location>
</feature>
<dbReference type="EMBL" id="JANPWZ010001698">
    <property type="protein sequence ID" value="KAJ3563858.1"/>
    <property type="molecule type" value="Genomic_DNA"/>
</dbReference>
<evidence type="ECO:0000256" key="1">
    <source>
        <dbReference type="SAM" id="MobiDB-lite"/>
    </source>
</evidence>
<evidence type="ECO:0000313" key="4">
    <source>
        <dbReference type="Proteomes" id="UP001148614"/>
    </source>
</evidence>
<feature type="region of interest" description="Disordered" evidence="1">
    <location>
        <begin position="43"/>
        <end position="79"/>
    </location>
</feature>
<keyword evidence="2" id="KW-0732">Signal</keyword>
<comment type="caution">
    <text evidence="3">The sequence shown here is derived from an EMBL/GenBank/DDBJ whole genome shotgun (WGS) entry which is preliminary data.</text>
</comment>
<evidence type="ECO:0000313" key="3">
    <source>
        <dbReference type="EMBL" id="KAJ3563858.1"/>
    </source>
</evidence>
<keyword evidence="4" id="KW-1185">Reference proteome</keyword>
<dbReference type="Proteomes" id="UP001148614">
    <property type="component" value="Unassembled WGS sequence"/>
</dbReference>
<dbReference type="AlphaFoldDB" id="A0A9W8N9I7"/>
<feature type="chain" id="PRO_5040767020" evidence="2">
    <location>
        <begin position="19"/>
        <end position="79"/>
    </location>
</feature>
<sequence>MKTVIVTLAAILAATTIAVPVTQIAPRQVDPVGMVFSKVGSHLAPKPPAAKTNATTSAKPNTNKSTGPLDGLTKGLGLK</sequence>
<reference evidence="3" key="1">
    <citation type="submission" date="2022-07" db="EMBL/GenBank/DDBJ databases">
        <title>Genome Sequence of Xylaria arbuscula.</title>
        <authorList>
            <person name="Buettner E."/>
        </authorList>
    </citation>
    <scope>NUCLEOTIDE SEQUENCE</scope>
    <source>
        <strain evidence="3">VT107</strain>
    </source>
</reference>
<feature type="signal peptide" evidence="2">
    <location>
        <begin position="1"/>
        <end position="18"/>
    </location>
</feature>
<gene>
    <name evidence="3" type="ORF">NPX13_g8052</name>
</gene>